<comment type="caution">
    <text evidence="1">The sequence shown here is derived from an EMBL/GenBank/DDBJ whole genome shotgun (WGS) entry which is preliminary data.</text>
</comment>
<name>A0A1E5JNI1_9GAMM</name>
<protein>
    <submittedName>
        <fullName evidence="1">Uncharacterized protein</fullName>
    </submittedName>
</protein>
<dbReference type="PATRIC" id="fig|45071.6.peg.457"/>
<reference evidence="1 2" key="1">
    <citation type="submission" date="2016-02" db="EMBL/GenBank/DDBJ databases">
        <title>Secondary metabolites in Legionella.</title>
        <authorList>
            <person name="Tobias N.J."/>
            <person name="Bode H.B."/>
        </authorList>
    </citation>
    <scope>NUCLEOTIDE SEQUENCE [LARGE SCALE GENOMIC DNA]</scope>
    <source>
        <strain evidence="1 2">DSM 19216</strain>
    </source>
</reference>
<keyword evidence="2" id="KW-1185">Reference proteome</keyword>
<dbReference type="EMBL" id="LSOG01000083">
    <property type="protein sequence ID" value="OEH45903.1"/>
    <property type="molecule type" value="Genomic_DNA"/>
</dbReference>
<dbReference type="Proteomes" id="UP000095229">
    <property type="component" value="Unassembled WGS sequence"/>
</dbReference>
<gene>
    <name evidence="1" type="ORF">lpari_03091</name>
</gene>
<accession>A0A1E5JNI1</accession>
<dbReference type="AlphaFoldDB" id="A0A1E5JNI1"/>
<organism evidence="1 2">
    <name type="scientific">Legionella parisiensis</name>
    <dbReference type="NCBI Taxonomy" id="45071"/>
    <lineage>
        <taxon>Bacteria</taxon>
        <taxon>Pseudomonadati</taxon>
        <taxon>Pseudomonadota</taxon>
        <taxon>Gammaproteobacteria</taxon>
        <taxon>Legionellales</taxon>
        <taxon>Legionellaceae</taxon>
        <taxon>Legionella</taxon>
    </lineage>
</organism>
<proteinExistence type="predicted"/>
<evidence type="ECO:0000313" key="1">
    <source>
        <dbReference type="EMBL" id="OEH45903.1"/>
    </source>
</evidence>
<dbReference type="OrthoDB" id="5654434at2"/>
<evidence type="ECO:0000313" key="2">
    <source>
        <dbReference type="Proteomes" id="UP000095229"/>
    </source>
</evidence>
<dbReference type="RefSeq" id="WP_058516355.1">
    <property type="nucleotide sequence ID" value="NZ_CAAAIE010000004.1"/>
</dbReference>
<sequence length="129" mass="14624">MELREVDSSANLDEKANELLEVIDRIIRNKDWDSITLLGNKPKNIIAIEDIINEAISPCQKLERIQEICSATHAGSDFEVFISKIKGRDDFTNELYDILADINPTEERSISNAIKRLNELEPPPVMTLS</sequence>